<dbReference type="GO" id="GO:0005315">
    <property type="term" value="F:phosphate transmembrane transporter activity"/>
    <property type="evidence" value="ECO:0007669"/>
    <property type="project" value="InterPro"/>
</dbReference>
<comment type="subcellular location">
    <subcellularLocation>
        <location evidence="1">Membrane</location>
        <topology evidence="1">Multi-pass membrane protein</topology>
    </subcellularLocation>
</comment>
<keyword evidence="3 6" id="KW-0812">Transmembrane</keyword>
<keyword evidence="8" id="KW-1185">Reference proteome</keyword>
<feature type="transmembrane region" description="Helical" evidence="6">
    <location>
        <begin position="139"/>
        <end position="165"/>
    </location>
</feature>
<evidence type="ECO:0000256" key="3">
    <source>
        <dbReference type="ARBA" id="ARBA00022692"/>
    </source>
</evidence>
<keyword evidence="4 6" id="KW-1133">Transmembrane helix</keyword>
<feature type="transmembrane region" description="Helical" evidence="6">
    <location>
        <begin position="223"/>
        <end position="244"/>
    </location>
</feature>
<evidence type="ECO:0000256" key="1">
    <source>
        <dbReference type="ARBA" id="ARBA00004141"/>
    </source>
</evidence>
<protein>
    <submittedName>
        <fullName evidence="7">Inorganic phosphate transporter</fullName>
    </submittedName>
</protein>
<evidence type="ECO:0000256" key="2">
    <source>
        <dbReference type="ARBA" id="ARBA00022448"/>
    </source>
</evidence>
<evidence type="ECO:0000256" key="4">
    <source>
        <dbReference type="ARBA" id="ARBA00022989"/>
    </source>
</evidence>
<reference evidence="7 8" key="1">
    <citation type="journal article" date="2015" name="Int. J. Syst. Evol. Microbiol.">
        <title>Burkholderia monticola sp. nov., isolated from mountain soil.</title>
        <authorList>
            <person name="Baek I."/>
            <person name="Seo B."/>
            <person name="Lee I."/>
            <person name="Yi H."/>
            <person name="Chun J."/>
        </authorList>
    </citation>
    <scope>NUCLEOTIDE SEQUENCE [LARGE SCALE GENOMIC DNA]</scope>
    <source>
        <strain evidence="7 8">JC2948</strain>
    </source>
</reference>
<dbReference type="PANTHER" id="PTHR11101">
    <property type="entry name" value="PHOSPHATE TRANSPORTER"/>
    <property type="match status" value="1"/>
</dbReference>
<evidence type="ECO:0000256" key="5">
    <source>
        <dbReference type="ARBA" id="ARBA00023136"/>
    </source>
</evidence>
<gene>
    <name evidence="7" type="ORF">CI15_00075</name>
</gene>
<dbReference type="GO" id="GO:0016020">
    <property type="term" value="C:membrane"/>
    <property type="evidence" value="ECO:0007669"/>
    <property type="project" value="UniProtKB-SubCell"/>
</dbReference>
<comment type="caution">
    <text evidence="7">The sequence shown here is derived from an EMBL/GenBank/DDBJ whole genome shotgun (WGS) entry which is preliminary data.</text>
</comment>
<dbReference type="EMBL" id="LRBG01000001">
    <property type="protein sequence ID" value="KXU91032.1"/>
    <property type="molecule type" value="Genomic_DNA"/>
</dbReference>
<feature type="transmembrane region" description="Helical" evidence="6">
    <location>
        <begin position="256"/>
        <end position="278"/>
    </location>
</feature>
<keyword evidence="2" id="KW-0813">Transport</keyword>
<name>A0A149Q169_9BURK</name>
<evidence type="ECO:0000256" key="6">
    <source>
        <dbReference type="SAM" id="Phobius"/>
    </source>
</evidence>
<dbReference type="RefSeq" id="WP_062122890.1">
    <property type="nucleotide sequence ID" value="NZ_LRBG01000001.1"/>
</dbReference>
<dbReference type="OrthoDB" id="9779554at2"/>
<evidence type="ECO:0000313" key="7">
    <source>
        <dbReference type="EMBL" id="KXU91032.1"/>
    </source>
</evidence>
<evidence type="ECO:0000313" key="8">
    <source>
        <dbReference type="Proteomes" id="UP000075613"/>
    </source>
</evidence>
<feature type="transmembrane region" description="Helical" evidence="6">
    <location>
        <begin position="48"/>
        <end position="65"/>
    </location>
</feature>
<organism evidence="7 8">
    <name type="scientific">Paraburkholderia monticola</name>
    <dbReference type="NCBI Taxonomy" id="1399968"/>
    <lineage>
        <taxon>Bacteria</taxon>
        <taxon>Pseudomonadati</taxon>
        <taxon>Pseudomonadota</taxon>
        <taxon>Betaproteobacteria</taxon>
        <taxon>Burkholderiales</taxon>
        <taxon>Burkholderiaceae</taxon>
        <taxon>Paraburkholderia</taxon>
    </lineage>
</organism>
<dbReference type="GO" id="GO:0035435">
    <property type="term" value="P:phosphate ion transmembrane transport"/>
    <property type="evidence" value="ECO:0007669"/>
    <property type="project" value="TreeGrafter"/>
</dbReference>
<feature type="transmembrane region" description="Helical" evidence="6">
    <location>
        <begin position="6"/>
        <end position="27"/>
    </location>
</feature>
<dbReference type="InterPro" id="IPR001204">
    <property type="entry name" value="Phos_transporter"/>
</dbReference>
<dbReference type="PANTHER" id="PTHR11101:SF80">
    <property type="entry name" value="PHOSPHATE TRANSPORTER"/>
    <property type="match status" value="1"/>
</dbReference>
<dbReference type="STRING" id="1399968.CI15_00075"/>
<accession>A0A149Q169</accession>
<dbReference type="Proteomes" id="UP000075613">
    <property type="component" value="Unassembled WGS sequence"/>
</dbReference>
<feature type="transmembrane region" description="Helical" evidence="6">
    <location>
        <begin position="85"/>
        <end position="103"/>
    </location>
</feature>
<dbReference type="AlphaFoldDB" id="A0A149Q169"/>
<proteinExistence type="predicted"/>
<dbReference type="Pfam" id="PF01384">
    <property type="entry name" value="PHO4"/>
    <property type="match status" value="1"/>
</dbReference>
<feature type="transmembrane region" description="Helical" evidence="6">
    <location>
        <begin position="310"/>
        <end position="331"/>
    </location>
</feature>
<sequence length="336" mass="35465">MQSIQLAIWVVAGLVAVALVFDFMNGFHDAANSIATVVSTGVLKPQQAVAFAAAFNVIAYFVFHLKVAATVGKGTIDPDIVDHYVIFGALVGAIAWNVITWVYGIPSSSSHALIGGLVGAALAKSGWGSLNWDGLMKTVAFIFISPLLGFVLGSFFMLLVSWLYFRTPPSKVDRRFRRLQLISAGLYSLGHGGNDAQKTIGIIWMLLIATGFASMKADAPPLWVIGGCYLSMGLGTLFGGWRIVRTMGQKITKLKPVGGFCAEAGGAITLFTASALGIPVSTTHTITGAIVGVGATQKLSAVRWGVAGNIVWAWILTIPASAVLSGGAWWLGHHFL</sequence>
<keyword evidence="5 6" id="KW-0472">Membrane</keyword>